<feature type="signal peptide" evidence="2">
    <location>
        <begin position="1"/>
        <end position="20"/>
    </location>
</feature>
<feature type="compositionally biased region" description="Basic and acidic residues" evidence="1">
    <location>
        <begin position="114"/>
        <end position="149"/>
    </location>
</feature>
<gene>
    <name evidence="4" type="primary">LOC111112094</name>
</gene>
<feature type="compositionally biased region" description="Acidic residues" evidence="1">
    <location>
        <begin position="58"/>
        <end position="71"/>
    </location>
</feature>
<evidence type="ECO:0000256" key="1">
    <source>
        <dbReference type="SAM" id="MobiDB-lite"/>
    </source>
</evidence>
<organism evidence="3 4">
    <name type="scientific">Crassostrea virginica</name>
    <name type="common">Eastern oyster</name>
    <dbReference type="NCBI Taxonomy" id="6565"/>
    <lineage>
        <taxon>Eukaryota</taxon>
        <taxon>Metazoa</taxon>
        <taxon>Spiralia</taxon>
        <taxon>Lophotrochozoa</taxon>
        <taxon>Mollusca</taxon>
        <taxon>Bivalvia</taxon>
        <taxon>Autobranchia</taxon>
        <taxon>Pteriomorphia</taxon>
        <taxon>Ostreida</taxon>
        <taxon>Ostreoidea</taxon>
        <taxon>Ostreidae</taxon>
        <taxon>Crassostrea</taxon>
    </lineage>
</organism>
<accession>A0A8B8BP41</accession>
<feature type="compositionally biased region" description="Low complexity" evidence="1">
    <location>
        <begin position="154"/>
        <end position="163"/>
    </location>
</feature>
<evidence type="ECO:0000313" key="3">
    <source>
        <dbReference type="Proteomes" id="UP000694844"/>
    </source>
</evidence>
<dbReference type="GeneID" id="111112094"/>
<dbReference type="Proteomes" id="UP000694844">
    <property type="component" value="Chromosome 9"/>
</dbReference>
<keyword evidence="3" id="KW-1185">Reference proteome</keyword>
<dbReference type="AlphaFoldDB" id="A0A8B8BP41"/>
<dbReference type="RefSeq" id="XP_022305112.1">
    <property type="nucleotide sequence ID" value="XM_022449404.1"/>
</dbReference>
<reference evidence="4" key="1">
    <citation type="submission" date="2025-08" db="UniProtKB">
        <authorList>
            <consortium name="RefSeq"/>
        </authorList>
    </citation>
    <scope>IDENTIFICATION</scope>
    <source>
        <tissue evidence="4">Whole sample</tissue>
    </source>
</reference>
<keyword evidence="2" id="KW-0732">Signal</keyword>
<proteinExistence type="predicted"/>
<name>A0A8B8BP41_CRAVI</name>
<evidence type="ECO:0000256" key="2">
    <source>
        <dbReference type="SAM" id="SignalP"/>
    </source>
</evidence>
<sequence length="163" mass="18051">MVRHLCVGLLLVFLVAEAAASGYYRPSGKYGYGVGKSRYGGKYGGSGSYSRDDSRDDDKDDNGDDDNDVDDDGKGGSKKSGGYYGKPSYRPYPKIRGKRSPGAFYKPRYGKGKKYNDKSIESRSKESREKGGKSDGGKSDGKSRESREKKSYKKYPSSYSKRY</sequence>
<protein>
    <submittedName>
        <fullName evidence="4">Transformer-2 protein homolog isoform X2</fullName>
    </submittedName>
</protein>
<feature type="region of interest" description="Disordered" evidence="1">
    <location>
        <begin position="27"/>
        <end position="163"/>
    </location>
</feature>
<evidence type="ECO:0000313" key="4">
    <source>
        <dbReference type="RefSeq" id="XP_022305112.1"/>
    </source>
</evidence>
<feature type="chain" id="PRO_5034289478" evidence="2">
    <location>
        <begin position="21"/>
        <end position="163"/>
    </location>
</feature>